<keyword evidence="4 10" id="KW-0378">Hydrolase</keyword>
<reference evidence="10" key="1">
    <citation type="submission" date="2020-10" db="EMBL/GenBank/DDBJ databases">
        <authorList>
            <person name="Gilroy R."/>
        </authorList>
    </citation>
    <scope>NUCLEOTIDE SEQUENCE</scope>
    <source>
        <strain evidence="10">CHK160-1198</strain>
    </source>
</reference>
<dbReference type="NCBIfam" id="NF011443">
    <property type="entry name" value="PRK14869.1-5"/>
    <property type="match status" value="1"/>
</dbReference>
<comment type="cofactor">
    <cofactor evidence="1">
        <name>Mn(2+)</name>
        <dbReference type="ChEBI" id="CHEBI:29035"/>
    </cofactor>
</comment>
<evidence type="ECO:0000256" key="1">
    <source>
        <dbReference type="ARBA" id="ARBA00001936"/>
    </source>
</evidence>
<sequence length="542" mass="59965">MERPIMVIGHLNPDTDSICSAIAYAYLKKQMGADTIPARAGKINPETEFVLNYFGVEEPFLVSDVWPRISDLKIKKTPSVLPEASLREVGKMLAEEHLRAIPVVEEDGKLVGMIAVKDIAMRYYDEMSIQDMQEVGISYKSIIKVLEGTLYAGDLNKVFNGKIKIGASKPETISIGLAPTDLVIIGDRIDGQLAALTAGAEALILTRDTEITDEVLRIAKQEGALVISTPFDTYTATRLINQSVPVKAFMTSKNLVTFLPGNLLSEAKKQIAATDYICYPVLEKGKYIGTIDQECVMYPPRQQLILVDHNERSQMVEGSEDANIIEIIDHHRLGGLSTNAPIFIRQEPVGCTATIIANLFFNYGINIPKQIAGLLVSAVISDTLLFRSPTATPVDKIVVEKLVKIAEIDDLEKYAMELLRHGTVIDTMTPAELVRNDIKEFDLGDYKIGVAQINIMDREYAKKKYADIESALEDLRVDDGYDLALLLITDILGQNSDLLAVGEPQKFVEQAFGTRTDEGYFFLPGCLSRKKQVIPVLTELIH</sequence>
<proteinExistence type="predicted"/>
<dbReference type="GO" id="GO:0004427">
    <property type="term" value="F:inorganic diphosphate phosphatase activity"/>
    <property type="evidence" value="ECO:0007669"/>
    <property type="project" value="UniProtKB-EC"/>
</dbReference>
<accession>A0A9D1MPR9</accession>
<dbReference type="InterPro" id="IPR028979">
    <property type="entry name" value="Ser_kin/Pase_Hpr-like_N_sf"/>
</dbReference>
<dbReference type="EMBL" id="DVNI01000036">
    <property type="protein sequence ID" value="HIU63899.1"/>
    <property type="molecule type" value="Genomic_DNA"/>
</dbReference>
<dbReference type="SMART" id="SM00116">
    <property type="entry name" value="CBS"/>
    <property type="match status" value="1"/>
</dbReference>
<evidence type="ECO:0000313" key="11">
    <source>
        <dbReference type="Proteomes" id="UP000824099"/>
    </source>
</evidence>
<dbReference type="GO" id="GO:0046872">
    <property type="term" value="F:metal ion binding"/>
    <property type="evidence" value="ECO:0007669"/>
    <property type="project" value="UniProtKB-KW"/>
</dbReference>
<dbReference type="InterPro" id="IPR038763">
    <property type="entry name" value="DHH_sf"/>
</dbReference>
<keyword evidence="5" id="KW-0464">Manganese</keyword>
<keyword evidence="3" id="KW-0479">Metal-binding</keyword>
<dbReference type="Pfam" id="PF02833">
    <property type="entry name" value="DHHA2"/>
    <property type="match status" value="1"/>
</dbReference>
<dbReference type="Gene3D" id="3.40.1390.20">
    <property type="entry name" value="HprK N-terminal domain-like"/>
    <property type="match status" value="1"/>
</dbReference>
<evidence type="ECO:0000256" key="4">
    <source>
        <dbReference type="ARBA" id="ARBA00022801"/>
    </source>
</evidence>
<gene>
    <name evidence="10" type="ORF">IAB06_02485</name>
</gene>
<reference evidence="10" key="2">
    <citation type="journal article" date="2021" name="PeerJ">
        <title>Extensive microbial diversity within the chicken gut microbiome revealed by metagenomics and culture.</title>
        <authorList>
            <person name="Gilroy R."/>
            <person name="Ravi A."/>
            <person name="Getino M."/>
            <person name="Pursley I."/>
            <person name="Horton D.L."/>
            <person name="Alikhan N.F."/>
            <person name="Baker D."/>
            <person name="Gharbi K."/>
            <person name="Hall N."/>
            <person name="Watson M."/>
            <person name="Adriaenssens E.M."/>
            <person name="Foster-Nyarko E."/>
            <person name="Jarju S."/>
            <person name="Secka A."/>
            <person name="Antonio M."/>
            <person name="Oren A."/>
            <person name="Chaudhuri R.R."/>
            <person name="La Ragione R."/>
            <person name="Hildebrand F."/>
            <person name="Pallen M.J."/>
        </authorList>
    </citation>
    <scope>NUCLEOTIDE SEQUENCE</scope>
    <source>
        <strain evidence="10">CHK160-1198</strain>
    </source>
</reference>
<dbReference type="InterPro" id="IPR038222">
    <property type="entry name" value="DHHA2_dom_sf"/>
</dbReference>
<dbReference type="AlphaFoldDB" id="A0A9D1MPR9"/>
<dbReference type="Pfam" id="PF01368">
    <property type="entry name" value="DHH"/>
    <property type="match status" value="1"/>
</dbReference>
<feature type="domain" description="CBS" evidence="9">
    <location>
        <begin position="73"/>
        <end position="129"/>
    </location>
</feature>
<evidence type="ECO:0000259" key="9">
    <source>
        <dbReference type="PROSITE" id="PS51371"/>
    </source>
</evidence>
<dbReference type="PANTHER" id="PTHR12112">
    <property type="entry name" value="BNIP - RELATED"/>
    <property type="match status" value="1"/>
</dbReference>
<evidence type="ECO:0000256" key="2">
    <source>
        <dbReference type="ARBA" id="ARBA00012146"/>
    </source>
</evidence>
<dbReference type="InterPro" id="IPR010766">
    <property type="entry name" value="DRTGG"/>
</dbReference>
<dbReference type="EC" id="3.6.1.1" evidence="2"/>
<evidence type="ECO:0000256" key="8">
    <source>
        <dbReference type="PROSITE-ProRule" id="PRU00703"/>
    </source>
</evidence>
<keyword evidence="8" id="KW-0129">CBS domain</keyword>
<dbReference type="GO" id="GO:0005737">
    <property type="term" value="C:cytoplasm"/>
    <property type="evidence" value="ECO:0007669"/>
    <property type="project" value="InterPro"/>
</dbReference>
<evidence type="ECO:0000256" key="5">
    <source>
        <dbReference type="ARBA" id="ARBA00023211"/>
    </source>
</evidence>
<dbReference type="CDD" id="cd02205">
    <property type="entry name" value="CBS_pair_SF"/>
    <property type="match status" value="1"/>
</dbReference>
<evidence type="ECO:0000256" key="7">
    <source>
        <dbReference type="ARBA" id="ARBA00047820"/>
    </source>
</evidence>
<dbReference type="NCBIfam" id="NF011442">
    <property type="entry name" value="PRK14869.1-4"/>
    <property type="match status" value="1"/>
</dbReference>
<dbReference type="Pfam" id="PF00571">
    <property type="entry name" value="CBS"/>
    <property type="match status" value="2"/>
</dbReference>
<dbReference type="Pfam" id="PF07085">
    <property type="entry name" value="DRTGG"/>
    <property type="match status" value="1"/>
</dbReference>
<dbReference type="InterPro" id="IPR001667">
    <property type="entry name" value="DDH_dom"/>
</dbReference>
<dbReference type="Gene3D" id="3.90.1280.20">
    <property type="match status" value="1"/>
</dbReference>
<dbReference type="InterPro" id="IPR000644">
    <property type="entry name" value="CBS_dom"/>
</dbReference>
<evidence type="ECO:0000256" key="3">
    <source>
        <dbReference type="ARBA" id="ARBA00022723"/>
    </source>
</evidence>
<evidence type="ECO:0000256" key="6">
    <source>
        <dbReference type="ARBA" id="ARBA00032535"/>
    </source>
</evidence>
<name>A0A9D1MPR9_9FIRM</name>
<dbReference type="SUPFAM" id="SSF54631">
    <property type="entry name" value="CBS-domain pair"/>
    <property type="match status" value="1"/>
</dbReference>
<evidence type="ECO:0000313" key="10">
    <source>
        <dbReference type="EMBL" id="HIU63899.1"/>
    </source>
</evidence>
<dbReference type="SUPFAM" id="SSF75138">
    <property type="entry name" value="HprK N-terminal domain-like"/>
    <property type="match status" value="1"/>
</dbReference>
<dbReference type="Gene3D" id="3.10.310.20">
    <property type="entry name" value="DHHA2 domain"/>
    <property type="match status" value="1"/>
</dbReference>
<dbReference type="InterPro" id="IPR046342">
    <property type="entry name" value="CBS_dom_sf"/>
</dbReference>
<dbReference type="FunFam" id="3.90.1640.10:FF:000001">
    <property type="entry name" value="Probable manganese-dependent inorganic pyrophosphatase"/>
    <property type="match status" value="1"/>
</dbReference>
<dbReference type="NCBIfam" id="NF003877">
    <property type="entry name" value="PRK05427.1"/>
    <property type="match status" value="1"/>
</dbReference>
<dbReference type="Gene3D" id="3.90.1640.10">
    <property type="entry name" value="inorganic pyrophosphatase (n-terminal core)"/>
    <property type="match status" value="2"/>
</dbReference>
<dbReference type="Proteomes" id="UP000824099">
    <property type="component" value="Unassembled WGS sequence"/>
</dbReference>
<comment type="catalytic activity">
    <reaction evidence="7">
        <text>diphosphate + H2O = 2 phosphate + H(+)</text>
        <dbReference type="Rhea" id="RHEA:24576"/>
        <dbReference type="ChEBI" id="CHEBI:15377"/>
        <dbReference type="ChEBI" id="CHEBI:15378"/>
        <dbReference type="ChEBI" id="CHEBI:33019"/>
        <dbReference type="ChEBI" id="CHEBI:43474"/>
        <dbReference type="EC" id="3.6.1.1"/>
    </reaction>
</comment>
<dbReference type="SUPFAM" id="SSF64182">
    <property type="entry name" value="DHH phosphoesterases"/>
    <property type="match status" value="1"/>
</dbReference>
<dbReference type="InterPro" id="IPR004097">
    <property type="entry name" value="DHHA2"/>
</dbReference>
<protein>
    <recommendedName>
        <fullName evidence="2">inorganic diphosphatase</fullName>
        <ecNumber evidence="2">3.6.1.1</ecNumber>
    </recommendedName>
    <alternativeName>
        <fullName evidence="6">Pyrophosphate phospho-hydrolase</fullName>
    </alternativeName>
</protein>
<comment type="caution">
    <text evidence="10">The sequence shown here is derived from an EMBL/GenBank/DDBJ whole genome shotgun (WGS) entry which is preliminary data.</text>
</comment>
<dbReference type="PROSITE" id="PS51371">
    <property type="entry name" value="CBS"/>
    <property type="match status" value="1"/>
</dbReference>
<dbReference type="SMART" id="SM01131">
    <property type="entry name" value="DHHA2"/>
    <property type="match status" value="1"/>
</dbReference>
<organism evidence="10 11">
    <name type="scientific">Candidatus Avacidaminococcus intestinavium</name>
    <dbReference type="NCBI Taxonomy" id="2840684"/>
    <lineage>
        <taxon>Bacteria</taxon>
        <taxon>Bacillati</taxon>
        <taxon>Bacillota</taxon>
        <taxon>Negativicutes</taxon>
        <taxon>Acidaminococcales</taxon>
        <taxon>Acidaminococcaceae</taxon>
        <taxon>Acidaminococcaceae incertae sedis</taxon>
        <taxon>Candidatus Avacidaminococcus</taxon>
    </lineage>
</organism>
<dbReference type="PANTHER" id="PTHR12112:SF22">
    <property type="entry name" value="MANGANESE-DEPENDENT INORGANIC PYROPHOSPHATASE-RELATED"/>
    <property type="match status" value="1"/>
</dbReference>